<organism evidence="4 5">
    <name type="scientific">Bacillus phage G</name>
    <dbReference type="NCBI Taxonomy" id="2884420"/>
    <lineage>
        <taxon>Viruses</taxon>
        <taxon>Duplodnaviria</taxon>
        <taxon>Heunggongvirae</taxon>
        <taxon>Uroviricota</taxon>
        <taxon>Caudoviricetes</taxon>
        <taxon>Donellivirus</taxon>
        <taxon>Donellivirus gee</taxon>
    </lineage>
</organism>
<dbReference type="Proteomes" id="UP000009273">
    <property type="component" value="Segment"/>
</dbReference>
<dbReference type="GeneID" id="18563540"/>
<dbReference type="EC" id="3.1.1.29" evidence="1"/>
<dbReference type="Gene3D" id="3.40.1490.10">
    <property type="entry name" value="Bit1"/>
    <property type="match status" value="1"/>
</dbReference>
<keyword evidence="2" id="KW-0378">Hydrolase</keyword>
<evidence type="ECO:0000313" key="4">
    <source>
        <dbReference type="EMBL" id="AEO93584.1"/>
    </source>
</evidence>
<dbReference type="GO" id="GO:0004045">
    <property type="term" value="F:peptidyl-tRNA hydrolase activity"/>
    <property type="evidence" value="ECO:0007669"/>
    <property type="project" value="UniProtKB-EC"/>
</dbReference>
<evidence type="ECO:0000313" key="5">
    <source>
        <dbReference type="Proteomes" id="UP000009273"/>
    </source>
</evidence>
<evidence type="ECO:0000256" key="2">
    <source>
        <dbReference type="ARBA" id="ARBA00022801"/>
    </source>
</evidence>
<dbReference type="InterPro" id="IPR023476">
    <property type="entry name" value="Pep_tRNA_hydro_II_dom_sf"/>
</dbReference>
<comment type="catalytic activity">
    <reaction evidence="3">
        <text>an N-acyl-L-alpha-aminoacyl-tRNA + H2O = an N-acyl-L-amino acid + a tRNA + H(+)</text>
        <dbReference type="Rhea" id="RHEA:54448"/>
        <dbReference type="Rhea" id="RHEA-COMP:10123"/>
        <dbReference type="Rhea" id="RHEA-COMP:13883"/>
        <dbReference type="ChEBI" id="CHEBI:15377"/>
        <dbReference type="ChEBI" id="CHEBI:15378"/>
        <dbReference type="ChEBI" id="CHEBI:59874"/>
        <dbReference type="ChEBI" id="CHEBI:78442"/>
        <dbReference type="ChEBI" id="CHEBI:138191"/>
        <dbReference type="EC" id="3.1.1.29"/>
    </reaction>
</comment>
<protein>
    <recommendedName>
        <fullName evidence="1">peptidyl-tRNA hydrolase</fullName>
        <ecNumber evidence="1">3.1.1.29</ecNumber>
    </recommendedName>
</protein>
<sequence>MEREIVQYHIVNSDLIKAYNVPSSKMSVQIGHGCTIIAVEYGHTNLFKEWYGERGNKQKKIVLRGKEKELNKLIELGAIPVYDNGINHVPPGSMTEVVFPPMPKEEAPKIIKRLQIYNG</sequence>
<evidence type="ECO:0000256" key="3">
    <source>
        <dbReference type="ARBA" id="ARBA00048707"/>
    </source>
</evidence>
<proteinExistence type="predicted"/>
<gene>
    <name evidence="4" type="primary">325</name>
    <name evidence="4" type="ORF">G_325</name>
</gene>
<reference evidence="4 5" key="1">
    <citation type="submission" date="2011-09" db="EMBL/GenBank/DDBJ databases">
        <authorList>
            <person name="Pope W.H."/>
            <person name="Pedulla M.L."/>
            <person name="Ford M.E."/>
            <person name="Peebles C.L."/>
            <person name="Hatfull G.H."/>
            <person name="Hendrix R.W."/>
        </authorList>
    </citation>
    <scope>NUCLEOTIDE SEQUENCE [LARGE SCALE GENOMIC DNA]</scope>
    <source>
        <strain evidence="4">G</strain>
    </source>
</reference>
<accession>G3MA66</accession>
<name>G3MA66_9CAUD</name>
<dbReference type="SUPFAM" id="SSF102462">
    <property type="entry name" value="Peptidyl-tRNA hydrolase II"/>
    <property type="match status" value="1"/>
</dbReference>
<dbReference type="RefSeq" id="YP_009015628.1">
    <property type="nucleotide sequence ID" value="NC_023719.1"/>
</dbReference>
<keyword evidence="5" id="KW-1185">Reference proteome</keyword>
<dbReference type="KEGG" id="vg:18563540"/>
<dbReference type="Pfam" id="PF01981">
    <property type="entry name" value="PTH2"/>
    <property type="match status" value="1"/>
</dbReference>
<dbReference type="EMBL" id="JN638751">
    <property type="protein sequence ID" value="AEO93584.1"/>
    <property type="molecule type" value="Genomic_DNA"/>
</dbReference>
<dbReference type="InterPro" id="IPR002833">
    <property type="entry name" value="PTH2"/>
</dbReference>
<evidence type="ECO:0000256" key="1">
    <source>
        <dbReference type="ARBA" id="ARBA00013260"/>
    </source>
</evidence>